<dbReference type="SUPFAM" id="SSF48452">
    <property type="entry name" value="TPR-like"/>
    <property type="match status" value="1"/>
</dbReference>
<evidence type="ECO:0000259" key="8">
    <source>
        <dbReference type="PROSITE" id="PS50059"/>
    </source>
</evidence>
<dbReference type="PANTHER" id="PTHR46512">
    <property type="entry name" value="PEPTIDYLPROLYL ISOMERASE"/>
    <property type="match status" value="1"/>
</dbReference>
<dbReference type="InterPro" id="IPR046357">
    <property type="entry name" value="PPIase_dom_sf"/>
</dbReference>
<evidence type="ECO:0000256" key="2">
    <source>
        <dbReference type="ARBA" id="ARBA00013194"/>
    </source>
</evidence>
<reference evidence="9" key="1">
    <citation type="submission" date="2023-03" db="EMBL/GenBank/DDBJ databases">
        <title>Chromosome-scale reference genome and RAD-based genetic map of yellow starthistle (Centaurea solstitialis) reveal putative structural variation and QTLs associated with invader traits.</title>
        <authorList>
            <person name="Reatini B."/>
            <person name="Cang F.A."/>
            <person name="Jiang Q."/>
            <person name="Mckibben M.T.W."/>
            <person name="Barker M.S."/>
            <person name="Rieseberg L.H."/>
            <person name="Dlugosch K.M."/>
        </authorList>
    </citation>
    <scope>NUCLEOTIDE SEQUENCE</scope>
    <source>
        <strain evidence="9">CAN-66</strain>
        <tissue evidence="9">Leaf</tissue>
    </source>
</reference>
<organism evidence="9 10">
    <name type="scientific">Centaurea solstitialis</name>
    <name type="common">yellow star-thistle</name>
    <dbReference type="NCBI Taxonomy" id="347529"/>
    <lineage>
        <taxon>Eukaryota</taxon>
        <taxon>Viridiplantae</taxon>
        <taxon>Streptophyta</taxon>
        <taxon>Embryophyta</taxon>
        <taxon>Tracheophyta</taxon>
        <taxon>Spermatophyta</taxon>
        <taxon>Magnoliopsida</taxon>
        <taxon>eudicotyledons</taxon>
        <taxon>Gunneridae</taxon>
        <taxon>Pentapetalae</taxon>
        <taxon>asterids</taxon>
        <taxon>campanulids</taxon>
        <taxon>Asterales</taxon>
        <taxon>Asteraceae</taxon>
        <taxon>Carduoideae</taxon>
        <taxon>Cardueae</taxon>
        <taxon>Centaureinae</taxon>
        <taxon>Centaurea</taxon>
    </lineage>
</organism>
<evidence type="ECO:0000256" key="4">
    <source>
        <dbReference type="ARBA" id="ARBA00022803"/>
    </source>
</evidence>
<dbReference type="PANTHER" id="PTHR46512:SF11">
    <property type="entry name" value="PEPTIDYLPROLYL ISOMERASE"/>
    <property type="match status" value="1"/>
</dbReference>
<keyword evidence="6 7" id="KW-0413">Isomerase</keyword>
<keyword evidence="4" id="KW-0802">TPR repeat</keyword>
<gene>
    <name evidence="9" type="ORF">OSB04_012248</name>
</gene>
<evidence type="ECO:0000256" key="7">
    <source>
        <dbReference type="PROSITE-ProRule" id="PRU00277"/>
    </source>
</evidence>
<dbReference type="Gene3D" id="1.25.40.10">
    <property type="entry name" value="Tetratricopeptide repeat domain"/>
    <property type="match status" value="1"/>
</dbReference>
<dbReference type="GO" id="GO:0003755">
    <property type="term" value="F:peptidyl-prolyl cis-trans isomerase activity"/>
    <property type="evidence" value="ECO:0007669"/>
    <property type="project" value="UniProtKB-KW"/>
</dbReference>
<dbReference type="EMBL" id="JARYMX010000003">
    <property type="protein sequence ID" value="KAJ9557634.1"/>
    <property type="molecule type" value="Genomic_DNA"/>
</dbReference>
<dbReference type="Pfam" id="PF00254">
    <property type="entry name" value="FKBP_C"/>
    <property type="match status" value="3"/>
</dbReference>
<dbReference type="Proteomes" id="UP001172457">
    <property type="component" value="Chromosome 3"/>
</dbReference>
<feature type="domain" description="PPIase FKBP-type" evidence="8">
    <location>
        <begin position="43"/>
        <end position="130"/>
    </location>
</feature>
<dbReference type="InterPro" id="IPR011990">
    <property type="entry name" value="TPR-like_helical_dom_sf"/>
</dbReference>
<evidence type="ECO:0000256" key="6">
    <source>
        <dbReference type="ARBA" id="ARBA00023235"/>
    </source>
</evidence>
<keyword evidence="3" id="KW-0677">Repeat</keyword>
<dbReference type="InterPro" id="IPR019734">
    <property type="entry name" value="TPR_rpt"/>
</dbReference>
<dbReference type="AlphaFoldDB" id="A0AA38TCR1"/>
<dbReference type="EC" id="5.2.1.8" evidence="2 7"/>
<dbReference type="PROSITE" id="PS50059">
    <property type="entry name" value="FKBP_PPIASE"/>
    <property type="match status" value="3"/>
</dbReference>
<sequence>MKGKLHYNQYGLLEVGEEEEFGDQGLKKKLLIKGECWGTPEDGDEVEVHFTGTLLDGTQFDSSRDRGTPFKFTVGQGQIKGWDLGIKMMKEGENALFTIPPALAYGESGHPPTIPPNSTLLFDVQLLTWVSIKDICNDGGIVKRILERSRGSVDTPEDCDEVLVNYEVRLEDGTLVAKSDGIEFTVKDGHYCPALSKVVETMRVGEKAILTVKPEYGFGEKGKEAFGNEGQIPANAMLKIMLELVSWKRVEDVTDDKKVVKKILKEGEKYGIPTVGAMVQVKLIGRLLDGTIFIKRGYEDTEPYEFMTDEVVLTTSHIGSCLDQVIDGLDRAVAWMTKGEVAFLTIEPEYAFGSIESKQELATVPPNSTVNYEVELVSFIMRKKPCDMNSQENIEAAGKKKEQGNNFFKAGKYMKAAKRYTQAVDFVESGTFVNEEEKRQAKALTVSCRLNSAVCLLKLNDFKMTVFLCTKVLQMESKNVKAFYTRAQAYINLAELDIKEALEIDPDNRDVKVLYEVLKEKMKEIQQQGC</sequence>
<feature type="domain" description="PPIase FKBP-type" evidence="8">
    <location>
        <begin position="276"/>
        <end position="380"/>
    </location>
</feature>
<proteinExistence type="predicted"/>
<name>A0AA38TCR1_9ASTR</name>
<dbReference type="Gene3D" id="3.10.50.40">
    <property type="match status" value="3"/>
</dbReference>
<evidence type="ECO:0000256" key="5">
    <source>
        <dbReference type="ARBA" id="ARBA00023110"/>
    </source>
</evidence>
<comment type="catalytic activity">
    <reaction evidence="1 7">
        <text>[protein]-peptidylproline (omega=180) = [protein]-peptidylproline (omega=0)</text>
        <dbReference type="Rhea" id="RHEA:16237"/>
        <dbReference type="Rhea" id="RHEA-COMP:10747"/>
        <dbReference type="Rhea" id="RHEA-COMP:10748"/>
        <dbReference type="ChEBI" id="CHEBI:83833"/>
        <dbReference type="ChEBI" id="CHEBI:83834"/>
        <dbReference type="EC" id="5.2.1.8"/>
    </reaction>
</comment>
<dbReference type="SUPFAM" id="SSF54534">
    <property type="entry name" value="FKBP-like"/>
    <property type="match status" value="3"/>
</dbReference>
<protein>
    <recommendedName>
        <fullName evidence="2 7">peptidylprolyl isomerase</fullName>
        <ecNumber evidence="2 7">5.2.1.8</ecNumber>
    </recommendedName>
</protein>
<evidence type="ECO:0000313" key="10">
    <source>
        <dbReference type="Proteomes" id="UP001172457"/>
    </source>
</evidence>
<evidence type="ECO:0000313" key="9">
    <source>
        <dbReference type="EMBL" id="KAJ9557634.1"/>
    </source>
</evidence>
<evidence type="ECO:0000256" key="1">
    <source>
        <dbReference type="ARBA" id="ARBA00000971"/>
    </source>
</evidence>
<feature type="domain" description="PPIase FKBP-type" evidence="8">
    <location>
        <begin position="159"/>
        <end position="248"/>
    </location>
</feature>
<dbReference type="SMART" id="SM00028">
    <property type="entry name" value="TPR"/>
    <property type="match status" value="3"/>
</dbReference>
<keyword evidence="5 7" id="KW-0697">Rotamase</keyword>
<accession>A0AA38TCR1</accession>
<keyword evidence="10" id="KW-1185">Reference proteome</keyword>
<evidence type="ECO:0000256" key="3">
    <source>
        <dbReference type="ARBA" id="ARBA00022737"/>
    </source>
</evidence>
<dbReference type="InterPro" id="IPR050754">
    <property type="entry name" value="FKBP4/5/8-like"/>
</dbReference>
<comment type="caution">
    <text evidence="9">The sequence shown here is derived from an EMBL/GenBank/DDBJ whole genome shotgun (WGS) entry which is preliminary data.</text>
</comment>
<dbReference type="FunFam" id="3.10.50.40:FF:000017">
    <property type="entry name" value="Peptidylprolyl isomerase"/>
    <property type="match status" value="1"/>
</dbReference>
<dbReference type="FunFam" id="3.10.50.40:FF:000006">
    <property type="entry name" value="Peptidyl-prolyl cis-trans isomerase"/>
    <property type="match status" value="1"/>
</dbReference>
<dbReference type="InterPro" id="IPR001179">
    <property type="entry name" value="PPIase_FKBP_dom"/>
</dbReference>